<protein>
    <submittedName>
        <fullName evidence="2">Transcriptional regulator of viral defense system</fullName>
    </submittedName>
</protein>
<dbReference type="Proteomes" id="UP000631670">
    <property type="component" value="Unassembled WGS sequence"/>
</dbReference>
<feature type="domain" description="AbiEi antitoxin N-terminal" evidence="1">
    <location>
        <begin position="15"/>
        <end position="55"/>
    </location>
</feature>
<evidence type="ECO:0000313" key="3">
    <source>
        <dbReference type="Proteomes" id="UP000631670"/>
    </source>
</evidence>
<dbReference type="Pfam" id="PF13338">
    <property type="entry name" value="AbiEi_4"/>
    <property type="match status" value="1"/>
</dbReference>
<evidence type="ECO:0000259" key="1">
    <source>
        <dbReference type="Pfam" id="PF13338"/>
    </source>
</evidence>
<sequence>MKMRPALELVSGFTADQWGMVTSRQAAVAGVDRSTLHRLETAGYLDRVRRGVYAATTATVTAARDEQAAWLALNPGVAAWERPPLDPGGGVLSHQSAARLHGLGELVDDRITFTTPRRRTSRDPDLWFKTAELAEEDVTAVDGLPVTTAARTICDLLDQHIDGSHIATIIREAVLANLVRLDALAARIGSYALRYGVRSPGDGEALLDQLLAGIGTSTLELAHRPAPPRAAAKLIAAMAKAPPTGDVHG</sequence>
<evidence type="ECO:0000313" key="2">
    <source>
        <dbReference type="EMBL" id="MBE1499196.1"/>
    </source>
</evidence>
<organism evidence="2 3">
    <name type="scientific">Amycolatopsis lexingtonensis</name>
    <dbReference type="NCBI Taxonomy" id="218822"/>
    <lineage>
        <taxon>Bacteria</taxon>
        <taxon>Bacillati</taxon>
        <taxon>Actinomycetota</taxon>
        <taxon>Actinomycetes</taxon>
        <taxon>Pseudonocardiales</taxon>
        <taxon>Pseudonocardiaceae</taxon>
        <taxon>Amycolatopsis</taxon>
    </lineage>
</organism>
<comment type="caution">
    <text evidence="2">The sequence shown here is derived from an EMBL/GenBank/DDBJ whole genome shotgun (WGS) entry which is preliminary data.</text>
</comment>
<accession>A0ABR9I7R2</accession>
<reference evidence="2 3" key="1">
    <citation type="submission" date="2020-10" db="EMBL/GenBank/DDBJ databases">
        <title>Sequencing the genomes of 1000 actinobacteria strains.</title>
        <authorList>
            <person name="Klenk H.-P."/>
        </authorList>
    </citation>
    <scope>NUCLEOTIDE SEQUENCE [LARGE SCALE GENOMIC DNA]</scope>
    <source>
        <strain evidence="2 3">DSM 44653</strain>
    </source>
</reference>
<dbReference type="InterPro" id="IPR025159">
    <property type="entry name" value="AbiEi_N"/>
</dbReference>
<name>A0ABR9I7R2_9PSEU</name>
<dbReference type="EMBL" id="JADBEG010000001">
    <property type="protein sequence ID" value="MBE1499196.1"/>
    <property type="molecule type" value="Genomic_DNA"/>
</dbReference>
<keyword evidence="3" id="KW-1185">Reference proteome</keyword>
<proteinExistence type="predicted"/>
<gene>
    <name evidence="2" type="ORF">H4696_006296</name>
</gene>
<dbReference type="RefSeq" id="WP_086858997.1">
    <property type="nucleotide sequence ID" value="NZ_JADBEG010000001.1"/>
</dbReference>